<reference evidence="1" key="1">
    <citation type="submission" date="2018-05" db="EMBL/GenBank/DDBJ databases">
        <title>Draft genome of Mucuna pruriens seed.</title>
        <authorList>
            <person name="Nnadi N.E."/>
            <person name="Vos R."/>
            <person name="Hasami M.H."/>
            <person name="Devisetty U.K."/>
            <person name="Aguiy J.C."/>
        </authorList>
    </citation>
    <scope>NUCLEOTIDE SEQUENCE [LARGE SCALE GENOMIC DNA]</scope>
    <source>
        <strain evidence="1">JCA_2017</strain>
    </source>
</reference>
<dbReference type="PANTHER" id="PTHR42648">
    <property type="entry name" value="TRANSPOSASE, PUTATIVE-RELATED"/>
    <property type="match status" value="1"/>
</dbReference>
<dbReference type="SUPFAM" id="SSF53098">
    <property type="entry name" value="Ribonuclease H-like"/>
    <property type="match status" value="1"/>
</dbReference>
<accession>A0A371EKH2</accession>
<evidence type="ECO:0008006" key="3">
    <source>
        <dbReference type="Google" id="ProtNLM"/>
    </source>
</evidence>
<evidence type="ECO:0000313" key="2">
    <source>
        <dbReference type="Proteomes" id="UP000257109"/>
    </source>
</evidence>
<evidence type="ECO:0000313" key="1">
    <source>
        <dbReference type="EMBL" id="RDX66563.1"/>
    </source>
</evidence>
<organism evidence="1 2">
    <name type="scientific">Mucuna pruriens</name>
    <name type="common">Velvet bean</name>
    <name type="synonym">Dolichos pruriens</name>
    <dbReference type="NCBI Taxonomy" id="157652"/>
    <lineage>
        <taxon>Eukaryota</taxon>
        <taxon>Viridiplantae</taxon>
        <taxon>Streptophyta</taxon>
        <taxon>Embryophyta</taxon>
        <taxon>Tracheophyta</taxon>
        <taxon>Spermatophyta</taxon>
        <taxon>Magnoliopsida</taxon>
        <taxon>eudicotyledons</taxon>
        <taxon>Gunneridae</taxon>
        <taxon>Pentapetalae</taxon>
        <taxon>rosids</taxon>
        <taxon>fabids</taxon>
        <taxon>Fabales</taxon>
        <taxon>Fabaceae</taxon>
        <taxon>Papilionoideae</taxon>
        <taxon>50 kb inversion clade</taxon>
        <taxon>NPAAA clade</taxon>
        <taxon>indigoferoid/millettioid clade</taxon>
        <taxon>Phaseoleae</taxon>
        <taxon>Mucuna</taxon>
    </lineage>
</organism>
<dbReference type="OrthoDB" id="1749397at2759"/>
<gene>
    <name evidence="1" type="ORF">CR513_54662</name>
</gene>
<dbReference type="Proteomes" id="UP000257109">
    <property type="component" value="Unassembled WGS sequence"/>
</dbReference>
<dbReference type="InterPro" id="IPR012337">
    <property type="entry name" value="RNaseH-like_sf"/>
</dbReference>
<name>A0A371EKH2_MUCPR</name>
<feature type="non-terminal residue" evidence="1">
    <location>
        <position position="1"/>
    </location>
</feature>
<dbReference type="EMBL" id="QJKJ01013387">
    <property type="protein sequence ID" value="RDX66563.1"/>
    <property type="molecule type" value="Genomic_DNA"/>
</dbReference>
<protein>
    <recommendedName>
        <fullName evidence="3">Integrase catalytic domain-containing protein</fullName>
    </recommendedName>
</protein>
<dbReference type="InterPro" id="IPR039537">
    <property type="entry name" value="Retrotran_Ty1/copia-like"/>
</dbReference>
<proteinExistence type="predicted"/>
<dbReference type="Gene3D" id="3.30.420.10">
    <property type="entry name" value="Ribonuclease H-like superfamily/Ribonuclease H"/>
    <property type="match status" value="1"/>
</dbReference>
<dbReference type="InterPro" id="IPR036397">
    <property type="entry name" value="RNaseH_sf"/>
</dbReference>
<dbReference type="GO" id="GO:0003676">
    <property type="term" value="F:nucleic acid binding"/>
    <property type="evidence" value="ECO:0007669"/>
    <property type="project" value="InterPro"/>
</dbReference>
<keyword evidence="2" id="KW-1185">Reference proteome</keyword>
<dbReference type="AlphaFoldDB" id="A0A371EKH2"/>
<dbReference type="PANTHER" id="PTHR42648:SF28">
    <property type="entry name" value="TRANSPOSON-ENCODED PROTEIN WITH RIBONUCLEASE H-LIKE AND RETROVIRUS ZINC FINGER-LIKE DOMAINS"/>
    <property type="match status" value="1"/>
</dbReference>
<sequence>MILSRAATAIAAAIDYHVHHMLDLGASNHIVGNPSLLLSLSHPEHLSPSFIACTCKFSKSHSSSFRSPKLVDLVNMFGPSFPAESSIRQIPFFLLFIQMCATFAMKFKFKSIRILLSDNAREFFYKSFNNIMASHNIMVHQSNCPYTPQQNGIAKRIHRHIIEIACTLLIHANSPIKYAFFIFDNRMPHSLLFLDEPLYKVPPRDFGSTCFVHSLTPGLDKLKSHAIKDINVILLQVIVSIYQLMSLMSPSVKILRSSPLQQHELISQVLPVPPSLPFGPNLFASNTPETSIPRFLLSLSMSSSSYPNIGNCH</sequence>
<comment type="caution">
    <text evidence="1">The sequence shown here is derived from an EMBL/GenBank/DDBJ whole genome shotgun (WGS) entry which is preliminary data.</text>
</comment>